<dbReference type="PANTHER" id="PTHR44086:SF13">
    <property type="entry name" value="THIOSULFATE SULFURTRANSFERASE PSPE"/>
    <property type="match status" value="1"/>
</dbReference>
<dbReference type="GO" id="GO:0004792">
    <property type="term" value="F:thiosulfate-cyanide sulfurtransferase activity"/>
    <property type="evidence" value="ECO:0007669"/>
    <property type="project" value="TreeGrafter"/>
</dbReference>
<dbReference type="InterPro" id="IPR036873">
    <property type="entry name" value="Rhodanese-like_dom_sf"/>
</dbReference>
<organism evidence="2 3">
    <name type="scientific">Oleomonas cavernae</name>
    <dbReference type="NCBI Taxonomy" id="2320859"/>
    <lineage>
        <taxon>Bacteria</taxon>
        <taxon>Pseudomonadati</taxon>
        <taxon>Pseudomonadota</taxon>
        <taxon>Alphaproteobacteria</taxon>
        <taxon>Acetobacterales</taxon>
        <taxon>Acetobacteraceae</taxon>
        <taxon>Oleomonas</taxon>
    </lineage>
</organism>
<dbReference type="OrthoDB" id="9789585at2"/>
<feature type="domain" description="Rhodanese" evidence="1">
    <location>
        <begin position="138"/>
        <end position="229"/>
    </location>
</feature>
<dbReference type="InterPro" id="IPR001763">
    <property type="entry name" value="Rhodanese-like_dom"/>
</dbReference>
<dbReference type="Gene3D" id="3.40.250.10">
    <property type="entry name" value="Rhodanese-like domain"/>
    <property type="match status" value="3"/>
</dbReference>
<evidence type="ECO:0000313" key="3">
    <source>
        <dbReference type="Proteomes" id="UP000284605"/>
    </source>
</evidence>
<gene>
    <name evidence="2" type="ORF">D3874_04250</name>
</gene>
<protein>
    <submittedName>
        <fullName evidence="2">Thiosulfate sulfurtransferase</fullName>
    </submittedName>
</protein>
<dbReference type="RefSeq" id="WP_119776938.1">
    <property type="nucleotide sequence ID" value="NZ_QYUK01000011.1"/>
</dbReference>
<dbReference type="PANTHER" id="PTHR44086">
    <property type="entry name" value="THIOSULFATE SULFURTRANSFERASE RDL2, MITOCHONDRIAL-RELATED"/>
    <property type="match status" value="1"/>
</dbReference>
<reference evidence="2 3" key="1">
    <citation type="submission" date="2018-09" db="EMBL/GenBank/DDBJ databases">
        <authorList>
            <person name="Zhu H."/>
        </authorList>
    </citation>
    <scope>NUCLEOTIDE SEQUENCE [LARGE SCALE GENOMIC DNA]</scope>
    <source>
        <strain evidence="2 3">K1W22B-8</strain>
    </source>
</reference>
<feature type="domain" description="Rhodanese" evidence="1">
    <location>
        <begin position="276"/>
        <end position="357"/>
    </location>
</feature>
<accession>A0A418W8S7</accession>
<dbReference type="PROSITE" id="PS50206">
    <property type="entry name" value="RHODANESE_3"/>
    <property type="match status" value="3"/>
</dbReference>
<proteinExistence type="predicted"/>
<dbReference type="AlphaFoldDB" id="A0A418W8S7"/>
<dbReference type="Pfam" id="PF00581">
    <property type="entry name" value="Rhodanese"/>
    <property type="match status" value="3"/>
</dbReference>
<evidence type="ECO:0000259" key="1">
    <source>
        <dbReference type="PROSITE" id="PS50206"/>
    </source>
</evidence>
<comment type="caution">
    <text evidence="2">The sequence shown here is derived from an EMBL/GenBank/DDBJ whole genome shotgun (WGS) entry which is preliminary data.</text>
</comment>
<dbReference type="SUPFAM" id="SSF52821">
    <property type="entry name" value="Rhodanese/Cell cycle control phosphatase"/>
    <property type="match status" value="3"/>
</dbReference>
<evidence type="ECO:0000313" key="2">
    <source>
        <dbReference type="EMBL" id="RJF86334.1"/>
    </source>
</evidence>
<keyword evidence="3" id="KW-1185">Reference proteome</keyword>
<dbReference type="SMART" id="SM00450">
    <property type="entry name" value="RHOD"/>
    <property type="match status" value="3"/>
</dbReference>
<sequence length="364" mass="39338">MSNSITDSITLDQWLRDGREIAVLDLRDDEDYGYGDPLLGANLPLARLEADIAAYVPNRRARIVLLDGGDGRSARAAVHLSRLGYETVHTLDGGLPAWIASGITTYLHQPARFFTRDVRAASATPHVTAAELHELHQAKADVIVLDSRTVDEYRRNHVPGSVSVPGAELLHRFADLVPSSDTFVLVTCAGLPRAITGAQTLIEAGVPNRVAFLEDGTKAWREAGLDLETGAGRQFAPTTSELARLFGQQHAAALETKANVPRVSADELTDWLAADGGRTTYILDVRTPEEYAAGHVADAISAPGGQLFLSAYKIVAVRGARLLLVDDTGTRAGTTAYWLRRRGWDVSIHATAQPAVRQREARIA</sequence>
<feature type="domain" description="Rhodanese" evidence="1">
    <location>
        <begin position="17"/>
        <end position="107"/>
    </location>
</feature>
<name>A0A418W8S7_9PROT</name>
<dbReference type="EMBL" id="QYUK01000011">
    <property type="protein sequence ID" value="RJF86334.1"/>
    <property type="molecule type" value="Genomic_DNA"/>
</dbReference>
<keyword evidence="2" id="KW-0808">Transferase</keyword>
<dbReference type="Proteomes" id="UP000284605">
    <property type="component" value="Unassembled WGS sequence"/>
</dbReference>